<organism evidence="1 2">
    <name type="scientific">Trichinella zimbabwensis</name>
    <dbReference type="NCBI Taxonomy" id="268475"/>
    <lineage>
        <taxon>Eukaryota</taxon>
        <taxon>Metazoa</taxon>
        <taxon>Ecdysozoa</taxon>
        <taxon>Nematoda</taxon>
        <taxon>Enoplea</taxon>
        <taxon>Dorylaimia</taxon>
        <taxon>Trichinellida</taxon>
        <taxon>Trichinellidae</taxon>
        <taxon>Trichinella</taxon>
    </lineage>
</organism>
<protein>
    <submittedName>
        <fullName evidence="1">Uncharacterized protein</fullName>
    </submittedName>
</protein>
<dbReference type="EMBL" id="JYDP01009526">
    <property type="protein sequence ID" value="KRY62581.1"/>
    <property type="molecule type" value="Genomic_DNA"/>
</dbReference>
<evidence type="ECO:0000313" key="2">
    <source>
        <dbReference type="Proteomes" id="UP000055024"/>
    </source>
</evidence>
<gene>
    <name evidence="1" type="ORF">T11_2489</name>
</gene>
<keyword evidence="2" id="KW-1185">Reference proteome</keyword>
<sequence length="31" mass="3712">MQRRSSMYLTAERFERFTRAGARHVNQANAR</sequence>
<comment type="caution">
    <text evidence="1">The sequence shown here is derived from an EMBL/GenBank/DDBJ whole genome shotgun (WGS) entry which is preliminary data.</text>
</comment>
<name>A0A0V1DMA1_9BILA</name>
<reference evidence="1 2" key="1">
    <citation type="submission" date="2015-01" db="EMBL/GenBank/DDBJ databases">
        <title>Evolution of Trichinella species and genotypes.</title>
        <authorList>
            <person name="Korhonen P.K."/>
            <person name="Edoardo P."/>
            <person name="Giuseppe L.R."/>
            <person name="Gasser R.B."/>
        </authorList>
    </citation>
    <scope>NUCLEOTIDE SEQUENCE [LARGE SCALE GENOMIC DNA]</scope>
    <source>
        <strain evidence="1">ISS1029</strain>
    </source>
</reference>
<accession>A0A0V1DMA1</accession>
<dbReference type="Proteomes" id="UP000055024">
    <property type="component" value="Unassembled WGS sequence"/>
</dbReference>
<dbReference type="AlphaFoldDB" id="A0A0V1DMA1"/>
<evidence type="ECO:0000313" key="1">
    <source>
        <dbReference type="EMBL" id="KRY62581.1"/>
    </source>
</evidence>
<proteinExistence type="predicted"/>